<evidence type="ECO:0000313" key="1">
    <source>
        <dbReference type="EMBL" id="MBW2937775.1"/>
    </source>
</evidence>
<gene>
    <name evidence="1" type="ORF">KXJ69_06625</name>
</gene>
<dbReference type="AlphaFoldDB" id="A0A9X1JVI5"/>
<proteinExistence type="predicted"/>
<protein>
    <submittedName>
        <fullName evidence="1">Uncharacterized protein</fullName>
    </submittedName>
</protein>
<reference evidence="1" key="1">
    <citation type="submission" date="2021-07" db="EMBL/GenBank/DDBJ databases">
        <title>Aureisphaera sp. CAU 1614 isolated from sea sediment.</title>
        <authorList>
            <person name="Kim W."/>
        </authorList>
    </citation>
    <scope>NUCLEOTIDE SEQUENCE</scope>
    <source>
        <strain evidence="1">CAU 1614</strain>
    </source>
</reference>
<dbReference type="EMBL" id="JAHWDP010000002">
    <property type="protein sequence ID" value="MBW2937775.1"/>
    <property type="molecule type" value="Genomic_DNA"/>
</dbReference>
<organism evidence="1 2">
    <name type="scientific">Halomarinibacterium sedimenti</name>
    <dbReference type="NCBI Taxonomy" id="2857106"/>
    <lineage>
        <taxon>Bacteria</taxon>
        <taxon>Pseudomonadati</taxon>
        <taxon>Bacteroidota</taxon>
        <taxon>Flavobacteriia</taxon>
        <taxon>Flavobacteriales</taxon>
        <taxon>Flavobacteriaceae</taxon>
        <taxon>Halomarinibacterium</taxon>
    </lineage>
</organism>
<comment type="caution">
    <text evidence="1">The sequence shown here is derived from an EMBL/GenBank/DDBJ whole genome shotgun (WGS) entry which is preliminary data.</text>
</comment>
<evidence type="ECO:0000313" key="2">
    <source>
        <dbReference type="Proteomes" id="UP001138686"/>
    </source>
</evidence>
<sequence length="118" mass="13345">MVKPKNCISVSEAKELQGNWNRTRVSEIEIATGFKDVKDFTFSLKEIEEYVAYVKELSTRQGVSDPGIRIYFAAYDTLENKKATVFLAPTIGVSKDSDNNYEIDPLNRTQGGWPPNSY</sequence>
<dbReference type="RefSeq" id="WP_219052186.1">
    <property type="nucleotide sequence ID" value="NZ_JAHWDP010000002.1"/>
</dbReference>
<accession>A0A9X1JVI5</accession>
<name>A0A9X1JVI5_9FLAO</name>
<keyword evidence="2" id="KW-1185">Reference proteome</keyword>
<dbReference type="Proteomes" id="UP001138686">
    <property type="component" value="Unassembled WGS sequence"/>
</dbReference>